<dbReference type="PANTHER" id="PTHR11063:SF8">
    <property type="entry name" value="DELTA-1-PYRROLINE-5-CARBOXYLATE SYNTHASE"/>
    <property type="match status" value="1"/>
</dbReference>
<evidence type="ECO:0000313" key="2">
    <source>
        <dbReference type="EMBL" id="RMN88261.1"/>
    </source>
</evidence>
<reference evidence="2 3" key="1">
    <citation type="submission" date="2018-08" db="EMBL/GenBank/DDBJ databases">
        <title>Recombination of ecologically and evolutionarily significant loci maintains genetic cohesion in the Pseudomonas syringae species complex.</title>
        <authorList>
            <person name="Dillon M."/>
            <person name="Thakur S."/>
            <person name="Almeida R.N.D."/>
            <person name="Weir B.S."/>
            <person name="Guttman D.S."/>
        </authorList>
    </citation>
    <scope>NUCLEOTIDE SEQUENCE [LARGE SCALE GENOMIC DNA]</scope>
    <source>
        <strain evidence="2 3">ICMP 15203</strain>
    </source>
</reference>
<gene>
    <name evidence="2" type="ORF">ALQ51_05451</name>
</gene>
<evidence type="ECO:0000313" key="3">
    <source>
        <dbReference type="Proteomes" id="UP000270524"/>
    </source>
</evidence>
<comment type="caution">
    <text evidence="2">The sequence shown here is derived from an EMBL/GenBank/DDBJ whole genome shotgun (WGS) entry which is preliminary data.</text>
</comment>
<keyword evidence="1" id="KW-0560">Oxidoreductase</keyword>
<organism evidence="2 3">
    <name type="scientific">Pseudomonas cannabina</name>
    <dbReference type="NCBI Taxonomy" id="86840"/>
    <lineage>
        <taxon>Bacteria</taxon>
        <taxon>Pseudomonadati</taxon>
        <taxon>Pseudomonadota</taxon>
        <taxon>Gammaproteobacteria</taxon>
        <taxon>Pseudomonadales</taxon>
        <taxon>Pseudomonadaceae</taxon>
        <taxon>Pseudomonas</taxon>
    </lineage>
</organism>
<dbReference type="InterPro" id="IPR016162">
    <property type="entry name" value="Ald_DH_N"/>
</dbReference>
<dbReference type="SUPFAM" id="SSF53720">
    <property type="entry name" value="ALDH-like"/>
    <property type="match status" value="1"/>
</dbReference>
<sequence>MTESVLDYMTRLGRAAREASRVIGRASTAQKNRALLATASALDAARDELSAANALDLANGQANGLKPAMLERLALTPARIDSMIVGLRQVASLADPVGA</sequence>
<protein>
    <submittedName>
        <fullName evidence="2">Gamma-glutamyl phosphate reductase</fullName>
    </submittedName>
</protein>
<proteinExistence type="predicted"/>
<evidence type="ECO:0000256" key="1">
    <source>
        <dbReference type="ARBA" id="ARBA00023002"/>
    </source>
</evidence>
<accession>A0A3M3QW88</accession>
<dbReference type="Gene3D" id="3.40.605.10">
    <property type="entry name" value="Aldehyde Dehydrogenase, Chain A, domain 1"/>
    <property type="match status" value="1"/>
</dbReference>
<dbReference type="Proteomes" id="UP000270524">
    <property type="component" value="Unassembled WGS sequence"/>
</dbReference>
<dbReference type="InterPro" id="IPR016161">
    <property type="entry name" value="Ald_DH/histidinol_DH"/>
</dbReference>
<name>A0A3M3QW88_PSECA</name>
<dbReference type="GO" id="GO:0004350">
    <property type="term" value="F:glutamate-5-semialdehyde dehydrogenase activity"/>
    <property type="evidence" value="ECO:0007669"/>
    <property type="project" value="TreeGrafter"/>
</dbReference>
<dbReference type="AlphaFoldDB" id="A0A3M3QW88"/>
<dbReference type="EMBL" id="RBPJ01000310">
    <property type="protein sequence ID" value="RMN88261.1"/>
    <property type="molecule type" value="Genomic_DNA"/>
</dbReference>
<dbReference type="PANTHER" id="PTHR11063">
    <property type="entry name" value="GLUTAMATE SEMIALDEHYDE DEHYDROGENASE"/>
    <property type="match status" value="1"/>
</dbReference>
<feature type="non-terminal residue" evidence="2">
    <location>
        <position position="99"/>
    </location>
</feature>